<proteinExistence type="predicted"/>
<feature type="region of interest" description="Disordered" evidence="1">
    <location>
        <begin position="204"/>
        <end position="227"/>
    </location>
</feature>
<sequence length="227" mass="24393">MKSEAKVFANKYDSRESWLRAATNVLRPYFSECGLDLPEKIRFAIAFPSTGRTGKRVGECWHFSASADETTEIIVRADLADPVEVLGVLTHELVHACLPADAGHGKQYKAAALALGLSGPMRSAMPGPLLQTRLAQIADDLGPLPHAALAIDRGRDNKGPADRPKRQKARMHKAECEATGCGYTVRVAAKWVNDVGPPACPVHGPMTVDLPEAAESSDDEETPGEDV</sequence>
<accession>A0ABV7IM14</accession>
<comment type="caution">
    <text evidence="2">The sequence shown here is derived from an EMBL/GenBank/DDBJ whole genome shotgun (WGS) entry which is preliminary data.</text>
</comment>
<protein>
    <submittedName>
        <fullName evidence="2">Transcription elongation protein SprT</fullName>
    </submittedName>
</protein>
<gene>
    <name evidence="2" type="ORF">ACFOD7_20800</name>
</gene>
<feature type="compositionally biased region" description="Acidic residues" evidence="1">
    <location>
        <begin position="215"/>
        <end position="227"/>
    </location>
</feature>
<evidence type="ECO:0000313" key="3">
    <source>
        <dbReference type="Proteomes" id="UP001595557"/>
    </source>
</evidence>
<name>A0ABV7IM14_9RHOB</name>
<dbReference type="EMBL" id="JBHRTE010000137">
    <property type="protein sequence ID" value="MFC3170464.1"/>
    <property type="molecule type" value="Genomic_DNA"/>
</dbReference>
<feature type="compositionally biased region" description="Basic and acidic residues" evidence="1">
    <location>
        <begin position="152"/>
        <end position="164"/>
    </location>
</feature>
<dbReference type="Proteomes" id="UP001595557">
    <property type="component" value="Unassembled WGS sequence"/>
</dbReference>
<feature type="region of interest" description="Disordered" evidence="1">
    <location>
        <begin position="151"/>
        <end position="171"/>
    </location>
</feature>
<organism evidence="2 3">
    <name type="scientific">Paracoccus fontiphilus</name>
    <dbReference type="NCBI Taxonomy" id="1815556"/>
    <lineage>
        <taxon>Bacteria</taxon>
        <taxon>Pseudomonadati</taxon>
        <taxon>Pseudomonadota</taxon>
        <taxon>Alphaproteobacteria</taxon>
        <taxon>Rhodobacterales</taxon>
        <taxon>Paracoccaceae</taxon>
        <taxon>Paracoccus</taxon>
    </lineage>
</organism>
<keyword evidence="3" id="KW-1185">Reference proteome</keyword>
<evidence type="ECO:0000313" key="2">
    <source>
        <dbReference type="EMBL" id="MFC3170464.1"/>
    </source>
</evidence>
<dbReference type="RefSeq" id="WP_207471923.1">
    <property type="nucleotide sequence ID" value="NZ_JAFNAW010000095.1"/>
</dbReference>
<evidence type="ECO:0000256" key="1">
    <source>
        <dbReference type="SAM" id="MobiDB-lite"/>
    </source>
</evidence>
<reference evidence="3" key="1">
    <citation type="journal article" date="2019" name="Int. J. Syst. Evol. Microbiol.">
        <title>The Global Catalogue of Microorganisms (GCM) 10K type strain sequencing project: providing services to taxonomists for standard genome sequencing and annotation.</title>
        <authorList>
            <consortium name="The Broad Institute Genomics Platform"/>
            <consortium name="The Broad Institute Genome Sequencing Center for Infectious Disease"/>
            <person name="Wu L."/>
            <person name="Ma J."/>
        </authorList>
    </citation>
    <scope>NUCLEOTIDE SEQUENCE [LARGE SCALE GENOMIC DNA]</scope>
    <source>
        <strain evidence="3">KCTC 52239</strain>
    </source>
</reference>